<protein>
    <recommendedName>
        <fullName evidence="4">Secreted protein</fullName>
    </recommendedName>
</protein>
<organism evidence="2 3">
    <name type="scientific">Suillus luteus UH-Slu-Lm8-n1</name>
    <dbReference type="NCBI Taxonomy" id="930992"/>
    <lineage>
        <taxon>Eukaryota</taxon>
        <taxon>Fungi</taxon>
        <taxon>Dikarya</taxon>
        <taxon>Basidiomycota</taxon>
        <taxon>Agaricomycotina</taxon>
        <taxon>Agaricomycetes</taxon>
        <taxon>Agaricomycetidae</taxon>
        <taxon>Boletales</taxon>
        <taxon>Suillineae</taxon>
        <taxon>Suillaceae</taxon>
        <taxon>Suillus</taxon>
    </lineage>
</organism>
<dbReference type="HOGENOM" id="CLU_2335024_0_0_1"/>
<accession>A0A0D0BE36</accession>
<dbReference type="EMBL" id="KN835265">
    <property type="protein sequence ID" value="KIK41578.1"/>
    <property type="molecule type" value="Genomic_DNA"/>
</dbReference>
<evidence type="ECO:0000313" key="3">
    <source>
        <dbReference type="Proteomes" id="UP000054485"/>
    </source>
</evidence>
<proteinExistence type="predicted"/>
<gene>
    <name evidence="2" type="ORF">CY34DRAFT_805950</name>
</gene>
<keyword evidence="1" id="KW-0732">Signal</keyword>
<reference evidence="2 3" key="1">
    <citation type="submission" date="2014-04" db="EMBL/GenBank/DDBJ databases">
        <authorList>
            <consortium name="DOE Joint Genome Institute"/>
            <person name="Kuo A."/>
            <person name="Ruytinx J."/>
            <person name="Rineau F."/>
            <person name="Colpaert J."/>
            <person name="Kohler A."/>
            <person name="Nagy L.G."/>
            <person name="Floudas D."/>
            <person name="Copeland A."/>
            <person name="Barry K.W."/>
            <person name="Cichocki N."/>
            <person name="Veneault-Fourrey C."/>
            <person name="LaButti K."/>
            <person name="Lindquist E.A."/>
            <person name="Lipzen A."/>
            <person name="Lundell T."/>
            <person name="Morin E."/>
            <person name="Murat C."/>
            <person name="Sun H."/>
            <person name="Tunlid A."/>
            <person name="Henrissat B."/>
            <person name="Grigoriev I.V."/>
            <person name="Hibbett D.S."/>
            <person name="Martin F."/>
            <person name="Nordberg H.P."/>
            <person name="Cantor M.N."/>
            <person name="Hua S.X."/>
        </authorList>
    </citation>
    <scope>NUCLEOTIDE SEQUENCE [LARGE SCALE GENOMIC DNA]</scope>
    <source>
        <strain evidence="2 3">UH-Slu-Lm8-n1</strain>
    </source>
</reference>
<evidence type="ECO:0000313" key="2">
    <source>
        <dbReference type="EMBL" id="KIK41578.1"/>
    </source>
</evidence>
<sequence length="98" mass="10979">MWVGRTMSMAMVQSSMHILILVLLHRTPQAGALDIRGSGQLNLRSPLAWLFHARPFWGAVRSMPPLPILIGTTTDLLAMSVSKSFRVFRGVQYNCRRG</sequence>
<dbReference type="AlphaFoldDB" id="A0A0D0BE36"/>
<evidence type="ECO:0008006" key="4">
    <source>
        <dbReference type="Google" id="ProtNLM"/>
    </source>
</evidence>
<dbReference type="InParanoid" id="A0A0D0BE36"/>
<feature type="signal peptide" evidence="1">
    <location>
        <begin position="1"/>
        <end position="32"/>
    </location>
</feature>
<dbReference type="Proteomes" id="UP000054485">
    <property type="component" value="Unassembled WGS sequence"/>
</dbReference>
<keyword evidence="3" id="KW-1185">Reference proteome</keyword>
<reference evidence="3" key="2">
    <citation type="submission" date="2015-01" db="EMBL/GenBank/DDBJ databases">
        <title>Evolutionary Origins and Diversification of the Mycorrhizal Mutualists.</title>
        <authorList>
            <consortium name="DOE Joint Genome Institute"/>
            <consortium name="Mycorrhizal Genomics Consortium"/>
            <person name="Kohler A."/>
            <person name="Kuo A."/>
            <person name="Nagy L.G."/>
            <person name="Floudas D."/>
            <person name="Copeland A."/>
            <person name="Barry K.W."/>
            <person name="Cichocki N."/>
            <person name="Veneault-Fourrey C."/>
            <person name="LaButti K."/>
            <person name="Lindquist E.A."/>
            <person name="Lipzen A."/>
            <person name="Lundell T."/>
            <person name="Morin E."/>
            <person name="Murat C."/>
            <person name="Riley R."/>
            <person name="Ohm R."/>
            <person name="Sun H."/>
            <person name="Tunlid A."/>
            <person name="Henrissat B."/>
            <person name="Grigoriev I.V."/>
            <person name="Hibbett D.S."/>
            <person name="Martin F."/>
        </authorList>
    </citation>
    <scope>NUCLEOTIDE SEQUENCE [LARGE SCALE GENOMIC DNA]</scope>
    <source>
        <strain evidence="3">UH-Slu-Lm8-n1</strain>
    </source>
</reference>
<name>A0A0D0BE36_9AGAM</name>
<evidence type="ECO:0000256" key="1">
    <source>
        <dbReference type="SAM" id="SignalP"/>
    </source>
</evidence>
<feature type="chain" id="PRO_5002208019" description="Secreted protein" evidence="1">
    <location>
        <begin position="33"/>
        <end position="98"/>
    </location>
</feature>